<dbReference type="AlphaFoldDB" id="A0A196SA02"/>
<dbReference type="GO" id="GO:0046513">
    <property type="term" value="P:ceramide biosynthetic process"/>
    <property type="evidence" value="ECO:0007669"/>
    <property type="project" value="TreeGrafter"/>
</dbReference>
<dbReference type="OrthoDB" id="346910at2759"/>
<dbReference type="InterPro" id="IPR045221">
    <property type="entry name" value="Sphingomyelin_synth-like"/>
</dbReference>
<dbReference type="GO" id="GO:0005886">
    <property type="term" value="C:plasma membrane"/>
    <property type="evidence" value="ECO:0007669"/>
    <property type="project" value="TreeGrafter"/>
</dbReference>
<keyword evidence="7" id="KW-0443">Lipid metabolism</keyword>
<evidence type="ECO:0000256" key="1">
    <source>
        <dbReference type="ARBA" id="ARBA00004141"/>
    </source>
</evidence>
<protein>
    <recommendedName>
        <fullName evidence="10">Sphingomyelin synthase-like domain-containing protein</fullName>
    </recommendedName>
</protein>
<dbReference type="GO" id="GO:0005789">
    <property type="term" value="C:endoplasmic reticulum membrane"/>
    <property type="evidence" value="ECO:0007669"/>
    <property type="project" value="TreeGrafter"/>
</dbReference>
<organism evidence="11 13">
    <name type="scientific">Blastocystis sp. subtype 1 (strain ATCC 50177 / NandII)</name>
    <dbReference type="NCBI Taxonomy" id="478820"/>
    <lineage>
        <taxon>Eukaryota</taxon>
        <taxon>Sar</taxon>
        <taxon>Stramenopiles</taxon>
        <taxon>Bigyra</taxon>
        <taxon>Opalozoa</taxon>
        <taxon>Opalinata</taxon>
        <taxon>Blastocystidae</taxon>
        <taxon>Blastocystis</taxon>
    </lineage>
</organism>
<evidence type="ECO:0000256" key="7">
    <source>
        <dbReference type="ARBA" id="ARBA00023098"/>
    </source>
</evidence>
<dbReference type="GO" id="GO:0047493">
    <property type="term" value="F:ceramide cholinephosphotransferase activity"/>
    <property type="evidence" value="ECO:0007669"/>
    <property type="project" value="TreeGrafter"/>
</dbReference>
<evidence type="ECO:0000313" key="11">
    <source>
        <dbReference type="EMBL" id="OAO13853.1"/>
    </source>
</evidence>
<gene>
    <name evidence="12" type="ORF">AV274_2994</name>
    <name evidence="11" type="ORF">AV274_4528</name>
</gene>
<dbReference type="GO" id="GO:0033188">
    <property type="term" value="F:sphingomyelin synthase activity"/>
    <property type="evidence" value="ECO:0007669"/>
    <property type="project" value="TreeGrafter"/>
</dbReference>
<comment type="subcellular location">
    <subcellularLocation>
        <location evidence="1">Membrane</location>
        <topology evidence="1">Multi-pass membrane protein</topology>
    </subcellularLocation>
</comment>
<dbReference type="PANTHER" id="PTHR21290:SF25">
    <property type="entry name" value="SPHINGOMYELIN SYNTHASE-RELATED PROTEIN 1"/>
    <property type="match status" value="1"/>
</dbReference>
<dbReference type="PANTHER" id="PTHR21290">
    <property type="entry name" value="SPHINGOMYELIN SYNTHETASE"/>
    <property type="match status" value="1"/>
</dbReference>
<evidence type="ECO:0000259" key="10">
    <source>
        <dbReference type="Pfam" id="PF14360"/>
    </source>
</evidence>
<dbReference type="Pfam" id="PF14360">
    <property type="entry name" value="PAP2_C"/>
    <property type="match status" value="1"/>
</dbReference>
<dbReference type="EMBL" id="LXWW01000320">
    <property type="protein sequence ID" value="OAO13853.1"/>
    <property type="molecule type" value="Genomic_DNA"/>
</dbReference>
<feature type="transmembrane region" description="Helical" evidence="9">
    <location>
        <begin position="6"/>
        <end position="28"/>
    </location>
</feature>
<evidence type="ECO:0000313" key="13">
    <source>
        <dbReference type="Proteomes" id="UP000078348"/>
    </source>
</evidence>
<dbReference type="GO" id="GO:0000139">
    <property type="term" value="C:Golgi membrane"/>
    <property type="evidence" value="ECO:0007669"/>
    <property type="project" value="TreeGrafter"/>
</dbReference>
<name>A0A196SA02_BLAHN</name>
<keyword evidence="3" id="KW-0808">Transferase</keyword>
<evidence type="ECO:0000256" key="4">
    <source>
        <dbReference type="ARBA" id="ARBA00022692"/>
    </source>
</evidence>
<feature type="transmembrane region" description="Helical" evidence="9">
    <location>
        <begin position="143"/>
        <end position="164"/>
    </location>
</feature>
<accession>A0A196SA02</accession>
<sequence length="311" mass="34787">MVLSPWLFIFFGIFAVAWIPFLVSSFLLRKWSYSIVSIVFCILIVTALVLGFLFPEYMTLSIAGVFCLTGVVYETCGTYFSMHKAPVVAIHDILFSLIPYKKTMRIGCMNVQSKAVGDILMAVVFFTGVISLLVMGTLRQFRYLLLLIGITGFFRPLTFCITHLSDPNPESPTNTGFLKEEALTFQRAVACTYDFVLNPFSFNTSGDMIFSGHTRFVMCGLCAFSSLVTASNASYMVPIFIVLVIFAVMAMCIFIRSRMHYSVDIVLAVFVTTSLWQILCQSSIIAASGVEENGLSLLARMWVSFCNWFND</sequence>
<evidence type="ECO:0000256" key="3">
    <source>
        <dbReference type="ARBA" id="ARBA00022679"/>
    </source>
</evidence>
<feature type="transmembrane region" description="Helical" evidence="9">
    <location>
        <begin position="235"/>
        <end position="254"/>
    </location>
</feature>
<evidence type="ECO:0000256" key="2">
    <source>
        <dbReference type="ARBA" id="ARBA00005441"/>
    </source>
</evidence>
<feature type="domain" description="Sphingomyelin synthase-like" evidence="10">
    <location>
        <begin position="206"/>
        <end position="277"/>
    </location>
</feature>
<keyword evidence="6 9" id="KW-1133">Transmembrane helix</keyword>
<keyword evidence="4 9" id="KW-0812">Transmembrane</keyword>
<feature type="transmembrane region" description="Helical" evidence="9">
    <location>
        <begin position="119"/>
        <end position="136"/>
    </location>
</feature>
<dbReference type="EMBL" id="LXWW01000157">
    <property type="protein sequence ID" value="OAO15293.1"/>
    <property type="molecule type" value="Genomic_DNA"/>
</dbReference>
<reference evidence="11 13" key="1">
    <citation type="submission" date="2016-05" db="EMBL/GenBank/DDBJ databases">
        <title>Nuclear genome of Blastocystis sp. subtype 1 NandII.</title>
        <authorList>
            <person name="Gentekaki E."/>
            <person name="Curtis B."/>
            <person name="Stairs C."/>
            <person name="Eme L."/>
            <person name="Herman E."/>
            <person name="Klimes V."/>
            <person name="Arias M.C."/>
            <person name="Elias M."/>
            <person name="Hilliou F."/>
            <person name="Klute M."/>
            <person name="Malik S.-B."/>
            <person name="Pightling A."/>
            <person name="Rachubinski R."/>
            <person name="Salas D."/>
            <person name="Schlacht A."/>
            <person name="Suga H."/>
            <person name="Archibald J."/>
            <person name="Ball S.G."/>
            <person name="Clark G."/>
            <person name="Dacks J."/>
            <person name="Van Der Giezen M."/>
            <person name="Tsaousis A."/>
            <person name="Roger A."/>
        </authorList>
    </citation>
    <scope>NUCLEOTIDE SEQUENCE [LARGE SCALE GENOMIC DNA]</scope>
    <source>
        <strain evidence="13">ATCC 50177 / NandII</strain>
        <strain evidence="11">NandII</strain>
    </source>
</reference>
<dbReference type="Proteomes" id="UP000078348">
    <property type="component" value="Unassembled WGS sequence"/>
</dbReference>
<comment type="caution">
    <text evidence="11">The sequence shown here is derived from an EMBL/GenBank/DDBJ whole genome shotgun (WGS) entry which is preliminary data.</text>
</comment>
<evidence type="ECO:0000256" key="6">
    <source>
        <dbReference type="ARBA" id="ARBA00022989"/>
    </source>
</evidence>
<keyword evidence="5" id="KW-0746">Sphingolipid metabolism</keyword>
<comment type="similarity">
    <text evidence="2">Belongs to the sphingomyelin synthase family.</text>
</comment>
<evidence type="ECO:0000256" key="8">
    <source>
        <dbReference type="ARBA" id="ARBA00023136"/>
    </source>
</evidence>
<evidence type="ECO:0000256" key="9">
    <source>
        <dbReference type="SAM" id="Phobius"/>
    </source>
</evidence>
<evidence type="ECO:0000313" key="12">
    <source>
        <dbReference type="EMBL" id="OAO15293.1"/>
    </source>
</evidence>
<feature type="transmembrane region" description="Helical" evidence="9">
    <location>
        <begin position="35"/>
        <end position="54"/>
    </location>
</feature>
<proteinExistence type="inferred from homology"/>
<keyword evidence="8 9" id="KW-0472">Membrane</keyword>
<dbReference type="InterPro" id="IPR025749">
    <property type="entry name" value="Sphingomyelin_synth-like_dom"/>
</dbReference>
<keyword evidence="13" id="KW-1185">Reference proteome</keyword>
<evidence type="ECO:0000256" key="5">
    <source>
        <dbReference type="ARBA" id="ARBA00022919"/>
    </source>
</evidence>